<gene>
    <name evidence="4" type="primary">MISP3</name>
</gene>
<feature type="domain" description="A-kinase anchor protein 2 C-terminal" evidence="3">
    <location>
        <begin position="65"/>
        <end position="158"/>
    </location>
</feature>
<name>A0A5F8GJF4_MONDO</name>
<dbReference type="InterPro" id="IPR042779">
    <property type="entry name" value="MISP/MISP3-like"/>
</dbReference>
<organism evidence="4 5">
    <name type="scientific">Monodelphis domestica</name>
    <name type="common">Gray short-tailed opossum</name>
    <dbReference type="NCBI Taxonomy" id="13616"/>
    <lineage>
        <taxon>Eukaryota</taxon>
        <taxon>Metazoa</taxon>
        <taxon>Chordata</taxon>
        <taxon>Craniata</taxon>
        <taxon>Vertebrata</taxon>
        <taxon>Euteleostomi</taxon>
        <taxon>Mammalia</taxon>
        <taxon>Metatheria</taxon>
        <taxon>Didelphimorphia</taxon>
        <taxon>Didelphidae</taxon>
        <taxon>Monodelphis</taxon>
    </lineage>
</organism>
<keyword evidence="5" id="KW-1185">Reference proteome</keyword>
<feature type="compositionally biased region" description="Low complexity" evidence="2">
    <location>
        <begin position="225"/>
        <end position="257"/>
    </location>
</feature>
<feature type="compositionally biased region" description="Low complexity" evidence="2">
    <location>
        <begin position="139"/>
        <end position="161"/>
    </location>
</feature>
<dbReference type="PANTHER" id="PTHR18839">
    <property type="entry name" value="MITOTIC INTERACTOR AND SUBSTRATE OF PLK1 MISP FAMILY MEMBER"/>
    <property type="match status" value="1"/>
</dbReference>
<evidence type="ECO:0000256" key="1">
    <source>
        <dbReference type="ARBA" id="ARBA00023054"/>
    </source>
</evidence>
<feature type="compositionally biased region" description="Basic and acidic residues" evidence="2">
    <location>
        <begin position="31"/>
        <end position="45"/>
    </location>
</feature>
<protein>
    <submittedName>
        <fullName evidence="4">MISP family member 3</fullName>
    </submittedName>
</protein>
<evidence type="ECO:0000313" key="5">
    <source>
        <dbReference type="Proteomes" id="UP000002280"/>
    </source>
</evidence>
<evidence type="ECO:0000256" key="2">
    <source>
        <dbReference type="SAM" id="MobiDB-lite"/>
    </source>
</evidence>
<feature type="compositionally biased region" description="Basic and acidic residues" evidence="2">
    <location>
        <begin position="326"/>
        <end position="340"/>
    </location>
</feature>
<dbReference type="InParanoid" id="A0A5F8GJF4"/>
<evidence type="ECO:0000259" key="3">
    <source>
        <dbReference type="Pfam" id="PF15304"/>
    </source>
</evidence>
<dbReference type="CTD" id="113230"/>
<dbReference type="Proteomes" id="UP000002280">
    <property type="component" value="Chromosome 3"/>
</dbReference>
<feature type="compositionally biased region" description="Low complexity" evidence="2">
    <location>
        <begin position="188"/>
        <end position="207"/>
    </location>
</feature>
<dbReference type="GeneTree" id="ENSGT00940000154739"/>
<feature type="domain" description="A-kinase anchor protein 2 C-terminal" evidence="3">
    <location>
        <begin position="275"/>
        <end position="350"/>
    </location>
</feature>
<dbReference type="FunCoup" id="A0A5F8GJF4">
    <property type="interactions" value="3"/>
</dbReference>
<dbReference type="OrthoDB" id="9451814at2759"/>
<evidence type="ECO:0000313" key="4">
    <source>
        <dbReference type="Ensembl" id="ENSMODP00000047296.1"/>
    </source>
</evidence>
<feature type="region of interest" description="Disordered" evidence="2">
    <location>
        <begin position="109"/>
        <end position="168"/>
    </location>
</feature>
<reference evidence="4" key="3">
    <citation type="submission" date="2025-09" db="UniProtKB">
        <authorList>
            <consortium name="Ensembl"/>
        </authorList>
    </citation>
    <scope>IDENTIFICATION</scope>
</reference>
<feature type="compositionally biased region" description="Basic and acidic residues" evidence="2">
    <location>
        <begin position="279"/>
        <end position="293"/>
    </location>
</feature>
<sequence>MPVSPLPAAANSAKLGMEPPGAAASAATETPIEREIRQSQEREASLRQSRGLSPNFAGGELVELRLRPILSLLPGPGPGLPRDVERARAGVQMQRDIAREARREEALVRLGSGLGGGRERSQGPQPLSERKLLFEAGGAPSSAEPAPSSAEPAPSLAEPMSRGPSFTEASGAAHVVVLEHRSRLRGPALAQAPAPVPSVAPARNPAPGAVGLPAPTPVLIPAPRAPALASPSPSFAPGVTPASPSALPARPSVLVPTLTPPPDLPSATTRRGQLSLLEQEVREVRQRERELQRQRRSIYGTSEFKEPTPSLMESSPSGKLSVVWPPRRDSENGIEQDYHDSALSQNRGKKNLIHSGEPLSQEE</sequence>
<feature type="compositionally biased region" description="Pro residues" evidence="2">
    <location>
        <begin position="214"/>
        <end position="224"/>
    </location>
</feature>
<reference evidence="4" key="2">
    <citation type="submission" date="2025-08" db="UniProtKB">
        <authorList>
            <consortium name="Ensembl"/>
        </authorList>
    </citation>
    <scope>IDENTIFICATION</scope>
</reference>
<dbReference type="RefSeq" id="XP_007489129.1">
    <property type="nucleotide sequence ID" value="XM_007489067.3"/>
</dbReference>
<dbReference type="PANTHER" id="PTHR18839:SF4">
    <property type="entry name" value="MISP FAMILY MEMBER 3"/>
    <property type="match status" value="1"/>
</dbReference>
<feature type="region of interest" description="Disordered" evidence="2">
    <location>
        <begin position="188"/>
        <end position="363"/>
    </location>
</feature>
<dbReference type="Bgee" id="ENSMODG00000041791">
    <property type="expression patterns" value="Expressed in spermatocyte and 17 other cell types or tissues"/>
</dbReference>
<feature type="region of interest" description="Disordered" evidence="2">
    <location>
        <begin position="1"/>
        <end position="58"/>
    </location>
</feature>
<dbReference type="OMA" id="WAGIQMQ"/>
<proteinExistence type="predicted"/>
<dbReference type="GeneID" id="103095772"/>
<dbReference type="Ensembl" id="ENSMODT00000086585.1">
    <property type="protein sequence ID" value="ENSMODP00000047296.1"/>
    <property type="gene ID" value="ENSMODG00000041791.1"/>
</dbReference>
<reference evidence="4 5" key="1">
    <citation type="journal article" date="2007" name="Nature">
        <title>Genome of the marsupial Monodelphis domestica reveals innovation in non-coding sequences.</title>
        <authorList>
            <person name="Mikkelsen T.S."/>
            <person name="Wakefield M.J."/>
            <person name="Aken B."/>
            <person name="Amemiya C.T."/>
            <person name="Chang J.L."/>
            <person name="Duke S."/>
            <person name="Garber M."/>
            <person name="Gentles A.J."/>
            <person name="Goodstadt L."/>
            <person name="Heger A."/>
            <person name="Jurka J."/>
            <person name="Kamal M."/>
            <person name="Mauceli E."/>
            <person name="Searle S.M."/>
            <person name="Sharpe T."/>
            <person name="Baker M.L."/>
            <person name="Batzer M.A."/>
            <person name="Benos P.V."/>
            <person name="Belov K."/>
            <person name="Clamp M."/>
            <person name="Cook A."/>
            <person name="Cuff J."/>
            <person name="Das R."/>
            <person name="Davidow L."/>
            <person name="Deakin J.E."/>
            <person name="Fazzari M.J."/>
            <person name="Glass J.L."/>
            <person name="Grabherr M."/>
            <person name="Greally J.M."/>
            <person name="Gu W."/>
            <person name="Hore T.A."/>
            <person name="Huttley G.A."/>
            <person name="Kleber M."/>
            <person name="Jirtle R.L."/>
            <person name="Koina E."/>
            <person name="Lee J.T."/>
            <person name="Mahony S."/>
            <person name="Marra M.A."/>
            <person name="Miller R.D."/>
            <person name="Nicholls R.D."/>
            <person name="Oda M."/>
            <person name="Papenfuss A.T."/>
            <person name="Parra Z.E."/>
            <person name="Pollock D.D."/>
            <person name="Ray D.A."/>
            <person name="Schein J.E."/>
            <person name="Speed T.P."/>
            <person name="Thompson K."/>
            <person name="VandeBerg J.L."/>
            <person name="Wade C.M."/>
            <person name="Walker J.A."/>
            <person name="Waters P.D."/>
            <person name="Webber C."/>
            <person name="Weidman J.R."/>
            <person name="Xie X."/>
            <person name="Zody M.C."/>
            <person name="Baldwin J."/>
            <person name="Abdouelleil A."/>
            <person name="Abdulkadir J."/>
            <person name="Abebe A."/>
            <person name="Abera B."/>
            <person name="Abreu J."/>
            <person name="Acer S.C."/>
            <person name="Aftuck L."/>
            <person name="Alexander A."/>
            <person name="An P."/>
            <person name="Anderson E."/>
            <person name="Anderson S."/>
            <person name="Arachi H."/>
            <person name="Azer M."/>
            <person name="Bachantsang P."/>
            <person name="Barry A."/>
            <person name="Bayul T."/>
            <person name="Berlin A."/>
            <person name="Bessette D."/>
            <person name="Bloom T."/>
            <person name="Bloom T."/>
            <person name="Boguslavskiy L."/>
            <person name="Bonnet C."/>
            <person name="Boukhgalter B."/>
            <person name="Bourzgui I."/>
            <person name="Brown A."/>
            <person name="Cahill P."/>
            <person name="Channer S."/>
            <person name="Cheshatsang Y."/>
            <person name="Chuda L."/>
            <person name="Citroen M."/>
            <person name="Collymore A."/>
            <person name="Cooke P."/>
            <person name="Costello M."/>
            <person name="D'Aco K."/>
            <person name="Daza R."/>
            <person name="De Haan G."/>
            <person name="DeGray S."/>
            <person name="DeMaso C."/>
            <person name="Dhargay N."/>
            <person name="Dooley K."/>
            <person name="Dooley E."/>
            <person name="Doricent M."/>
            <person name="Dorje P."/>
            <person name="Dorjee K."/>
            <person name="Dupes A."/>
            <person name="Elong R."/>
            <person name="Falk J."/>
            <person name="Farina A."/>
            <person name="Faro S."/>
            <person name="Ferguson D."/>
            <person name="Fisher S."/>
            <person name="Foley C.D."/>
            <person name="Franke A."/>
            <person name="Friedrich D."/>
            <person name="Gadbois L."/>
            <person name="Gearin G."/>
            <person name="Gearin C.R."/>
            <person name="Giannoukos G."/>
            <person name="Goode T."/>
            <person name="Graham J."/>
            <person name="Grandbois E."/>
            <person name="Grewal S."/>
            <person name="Gyaltsen K."/>
            <person name="Hafez N."/>
            <person name="Hagos B."/>
            <person name="Hall J."/>
            <person name="Henson C."/>
            <person name="Hollinger A."/>
            <person name="Honan T."/>
            <person name="Huard M.D."/>
            <person name="Hughes L."/>
            <person name="Hurhula B."/>
            <person name="Husby M.E."/>
            <person name="Kamat A."/>
            <person name="Kanga B."/>
            <person name="Kashin S."/>
            <person name="Khazanovich D."/>
            <person name="Kisner P."/>
            <person name="Lance K."/>
            <person name="Lara M."/>
            <person name="Lee W."/>
            <person name="Lennon N."/>
            <person name="Letendre F."/>
            <person name="LeVine R."/>
            <person name="Lipovsky A."/>
            <person name="Liu X."/>
            <person name="Liu J."/>
            <person name="Liu S."/>
            <person name="Lokyitsang T."/>
            <person name="Lokyitsang Y."/>
            <person name="Lubonja R."/>
            <person name="Lui A."/>
            <person name="MacDonald P."/>
            <person name="Magnisalis V."/>
            <person name="Maru K."/>
            <person name="Matthews C."/>
            <person name="McCusker W."/>
            <person name="McDonough S."/>
            <person name="Mehta T."/>
            <person name="Meldrim J."/>
            <person name="Meneus L."/>
            <person name="Mihai O."/>
            <person name="Mihalev A."/>
            <person name="Mihova T."/>
            <person name="Mittelman R."/>
            <person name="Mlenga V."/>
            <person name="Montmayeur A."/>
            <person name="Mulrain L."/>
            <person name="Navidi A."/>
            <person name="Naylor J."/>
            <person name="Negash T."/>
            <person name="Nguyen T."/>
            <person name="Nguyen N."/>
            <person name="Nicol R."/>
            <person name="Norbu C."/>
            <person name="Norbu N."/>
            <person name="Novod N."/>
            <person name="O'Neill B."/>
            <person name="Osman S."/>
            <person name="Markiewicz E."/>
            <person name="Oyono O.L."/>
            <person name="Patti C."/>
            <person name="Phunkhang P."/>
            <person name="Pierre F."/>
            <person name="Priest M."/>
            <person name="Raghuraman S."/>
            <person name="Rege F."/>
            <person name="Reyes R."/>
            <person name="Rise C."/>
            <person name="Rogov P."/>
            <person name="Ross K."/>
            <person name="Ryan E."/>
            <person name="Settipalli S."/>
            <person name="Shea T."/>
            <person name="Sherpa N."/>
            <person name="Shi L."/>
            <person name="Shih D."/>
            <person name="Sparrow T."/>
            <person name="Spaulding J."/>
            <person name="Stalker J."/>
            <person name="Stange-Thomann N."/>
            <person name="Stavropoulos S."/>
            <person name="Stone C."/>
            <person name="Strader C."/>
            <person name="Tesfaye S."/>
            <person name="Thomson T."/>
            <person name="Thoulutsang Y."/>
            <person name="Thoulutsang D."/>
            <person name="Topham K."/>
            <person name="Topping I."/>
            <person name="Tsamla T."/>
            <person name="Vassiliev H."/>
            <person name="Vo A."/>
            <person name="Wangchuk T."/>
            <person name="Wangdi T."/>
            <person name="Weiand M."/>
            <person name="Wilkinson J."/>
            <person name="Wilson A."/>
            <person name="Yadav S."/>
            <person name="Young G."/>
            <person name="Yu Q."/>
            <person name="Zembek L."/>
            <person name="Zhong D."/>
            <person name="Zimmer A."/>
            <person name="Zwirko Z."/>
            <person name="Jaffe D.B."/>
            <person name="Alvarez P."/>
            <person name="Brockman W."/>
            <person name="Butler J."/>
            <person name="Chin C."/>
            <person name="Gnerre S."/>
            <person name="MacCallum I."/>
            <person name="Graves J.A."/>
            <person name="Ponting C.P."/>
            <person name="Breen M."/>
            <person name="Samollow P.B."/>
            <person name="Lander E.S."/>
            <person name="Lindblad-Toh K."/>
        </authorList>
    </citation>
    <scope>NUCLEOTIDE SEQUENCE [LARGE SCALE GENOMIC DNA]</scope>
</reference>
<dbReference type="Pfam" id="PF15304">
    <property type="entry name" value="AKAP2_C"/>
    <property type="match status" value="2"/>
</dbReference>
<dbReference type="InterPro" id="IPR029304">
    <property type="entry name" value="AKAP2_C"/>
</dbReference>
<dbReference type="KEGG" id="mdo:103095772"/>
<keyword evidence="1" id="KW-0175">Coiled coil</keyword>
<accession>A0A5F8GJF4</accession>
<dbReference type="AlphaFoldDB" id="A0A5F8GJF4"/>